<protein>
    <recommendedName>
        <fullName evidence="2">Transglutaminase-like domain-containing protein</fullName>
    </recommendedName>
</protein>
<name>A0ABN2NIP9_9MICO</name>
<dbReference type="SMART" id="SM00460">
    <property type="entry name" value="TGc"/>
    <property type="match status" value="1"/>
</dbReference>
<organism evidence="3 4">
    <name type="scientific">Myceligenerans crystallogenes</name>
    <dbReference type="NCBI Taxonomy" id="316335"/>
    <lineage>
        <taxon>Bacteria</taxon>
        <taxon>Bacillati</taxon>
        <taxon>Actinomycetota</taxon>
        <taxon>Actinomycetes</taxon>
        <taxon>Micrococcales</taxon>
        <taxon>Promicromonosporaceae</taxon>
        <taxon>Myceligenerans</taxon>
    </lineage>
</organism>
<dbReference type="Proteomes" id="UP001501094">
    <property type="component" value="Unassembled WGS sequence"/>
</dbReference>
<evidence type="ECO:0000259" key="2">
    <source>
        <dbReference type="SMART" id="SM00460"/>
    </source>
</evidence>
<dbReference type="Gene3D" id="3.10.620.30">
    <property type="match status" value="1"/>
</dbReference>
<comment type="caution">
    <text evidence="3">The sequence shown here is derived from an EMBL/GenBank/DDBJ whole genome shotgun (WGS) entry which is preliminary data.</text>
</comment>
<feature type="region of interest" description="Disordered" evidence="1">
    <location>
        <begin position="1"/>
        <end position="20"/>
    </location>
</feature>
<dbReference type="SUPFAM" id="SSF54001">
    <property type="entry name" value="Cysteine proteinases"/>
    <property type="match status" value="1"/>
</dbReference>
<evidence type="ECO:0000313" key="3">
    <source>
        <dbReference type="EMBL" id="GAA1867076.1"/>
    </source>
</evidence>
<gene>
    <name evidence="3" type="ORF">GCM10009751_26600</name>
</gene>
<sequence>MERDDDVPAPTLFDYTDHTPYSDPGRHASYLAELPTSPESLHQFACGTIVHYRADGAELTPEQRNDPDLRRISAILDTAEKRAPLDGPRAVEQKVAGCCRDHSLLTVSVLRTQGIPARTRIGFAGYFDEGRWSDHVVVERYDDGRWVRSDPELAQADFDFDVHDMPIGPESPFLTAAETWLALRSGQLAEDTVNVPPAGAAGVVLTPRDFARDYVLLEVAHRHRDELLLWDLWGPMLSLLDLQEQARTLLAGDPLERFAEAGIRGADMPPHEYDAVADELAHLLLAADAGDAEAADQLAEIYRADVRLHPGNRVVTGSPTGFTGLTDLAAR</sequence>
<dbReference type="EMBL" id="BAAANL010000005">
    <property type="protein sequence ID" value="GAA1867076.1"/>
    <property type="molecule type" value="Genomic_DNA"/>
</dbReference>
<keyword evidence="4" id="KW-1185">Reference proteome</keyword>
<feature type="domain" description="Transglutaminase-like" evidence="2">
    <location>
        <begin position="92"/>
        <end position="153"/>
    </location>
</feature>
<dbReference type="InterPro" id="IPR002931">
    <property type="entry name" value="Transglutaminase-like"/>
</dbReference>
<dbReference type="InterPro" id="IPR038765">
    <property type="entry name" value="Papain-like_cys_pep_sf"/>
</dbReference>
<dbReference type="Pfam" id="PF01841">
    <property type="entry name" value="Transglut_core"/>
    <property type="match status" value="1"/>
</dbReference>
<evidence type="ECO:0000256" key="1">
    <source>
        <dbReference type="SAM" id="MobiDB-lite"/>
    </source>
</evidence>
<evidence type="ECO:0000313" key="4">
    <source>
        <dbReference type="Proteomes" id="UP001501094"/>
    </source>
</evidence>
<reference evidence="3 4" key="1">
    <citation type="journal article" date="2019" name="Int. J. Syst. Evol. Microbiol.">
        <title>The Global Catalogue of Microorganisms (GCM) 10K type strain sequencing project: providing services to taxonomists for standard genome sequencing and annotation.</title>
        <authorList>
            <consortium name="The Broad Institute Genomics Platform"/>
            <consortium name="The Broad Institute Genome Sequencing Center for Infectious Disease"/>
            <person name="Wu L."/>
            <person name="Ma J."/>
        </authorList>
    </citation>
    <scope>NUCLEOTIDE SEQUENCE [LARGE SCALE GENOMIC DNA]</scope>
    <source>
        <strain evidence="3 4">JCM 14326</strain>
    </source>
</reference>
<accession>A0ABN2NIP9</accession>
<proteinExistence type="predicted"/>